<dbReference type="GO" id="GO:0050482">
    <property type="term" value="P:arachidonate secretion"/>
    <property type="evidence" value="ECO:0007669"/>
    <property type="project" value="InterPro"/>
</dbReference>
<dbReference type="SUPFAM" id="SSF48619">
    <property type="entry name" value="Phospholipase A2, PLA2"/>
    <property type="match status" value="1"/>
</dbReference>
<gene>
    <name evidence="2" type="ORF">WJX72_010254</name>
</gene>
<dbReference type="AlphaFoldDB" id="A0AAW1P7E4"/>
<protein>
    <submittedName>
        <fullName evidence="2">Uncharacterized protein</fullName>
    </submittedName>
</protein>
<dbReference type="Pfam" id="PF01469">
    <property type="entry name" value="Pentapeptide_2"/>
    <property type="match status" value="1"/>
</dbReference>
<dbReference type="GO" id="GO:0004623">
    <property type="term" value="F:phospholipase A2 activity"/>
    <property type="evidence" value="ECO:0007669"/>
    <property type="project" value="InterPro"/>
</dbReference>
<feature type="chain" id="PRO_5043721597" evidence="1">
    <location>
        <begin position="24"/>
        <end position="589"/>
    </location>
</feature>
<evidence type="ECO:0000313" key="2">
    <source>
        <dbReference type="EMBL" id="KAK9803982.1"/>
    </source>
</evidence>
<comment type="caution">
    <text evidence="2">The sequence shown here is derived from an EMBL/GenBank/DDBJ whole genome shotgun (WGS) entry which is preliminary data.</text>
</comment>
<evidence type="ECO:0000313" key="3">
    <source>
        <dbReference type="Proteomes" id="UP001489004"/>
    </source>
</evidence>
<name>A0AAW1P7E4_9CHLO</name>
<organism evidence="2 3">
    <name type="scientific">[Myrmecia] bisecta</name>
    <dbReference type="NCBI Taxonomy" id="41462"/>
    <lineage>
        <taxon>Eukaryota</taxon>
        <taxon>Viridiplantae</taxon>
        <taxon>Chlorophyta</taxon>
        <taxon>core chlorophytes</taxon>
        <taxon>Trebouxiophyceae</taxon>
        <taxon>Trebouxiales</taxon>
        <taxon>Trebouxiaceae</taxon>
        <taxon>Myrmecia</taxon>
    </lineage>
</organism>
<keyword evidence="3" id="KW-1185">Reference proteome</keyword>
<dbReference type="Gene3D" id="1.20.90.10">
    <property type="entry name" value="Phospholipase A2 domain"/>
    <property type="match status" value="1"/>
</dbReference>
<dbReference type="InterPro" id="IPR002989">
    <property type="entry name" value="Mycobac_pentapep"/>
</dbReference>
<evidence type="ECO:0000256" key="1">
    <source>
        <dbReference type="SAM" id="SignalP"/>
    </source>
</evidence>
<feature type="signal peptide" evidence="1">
    <location>
        <begin position="1"/>
        <end position="23"/>
    </location>
</feature>
<dbReference type="EMBL" id="JALJOR010000019">
    <property type="protein sequence ID" value="KAK9803982.1"/>
    <property type="molecule type" value="Genomic_DNA"/>
</dbReference>
<dbReference type="InterPro" id="IPR036444">
    <property type="entry name" value="PLipase_A2_dom_sf"/>
</dbReference>
<reference evidence="2 3" key="1">
    <citation type="journal article" date="2024" name="Nat. Commun.">
        <title>Phylogenomics reveals the evolutionary origins of lichenization in chlorophyte algae.</title>
        <authorList>
            <person name="Puginier C."/>
            <person name="Libourel C."/>
            <person name="Otte J."/>
            <person name="Skaloud P."/>
            <person name="Haon M."/>
            <person name="Grisel S."/>
            <person name="Petersen M."/>
            <person name="Berrin J.G."/>
            <person name="Delaux P.M."/>
            <person name="Dal Grande F."/>
            <person name="Keller J."/>
        </authorList>
    </citation>
    <scope>NUCLEOTIDE SEQUENCE [LARGE SCALE GENOMIC DNA]</scope>
    <source>
        <strain evidence="2 3">SAG 2043</strain>
    </source>
</reference>
<accession>A0AAW1P7E4</accession>
<dbReference type="GO" id="GO:0006644">
    <property type="term" value="P:phospholipid metabolic process"/>
    <property type="evidence" value="ECO:0007669"/>
    <property type="project" value="InterPro"/>
</dbReference>
<proteinExistence type="predicted"/>
<keyword evidence="1" id="KW-0732">Signal</keyword>
<dbReference type="Proteomes" id="UP001489004">
    <property type="component" value="Unassembled WGS sequence"/>
</dbReference>
<sequence>MARRLLALSLTVSLALIVCSVTGQCPPNTGGLNNDGCGNIGSGNKGRFNRGSGNVGDYNNGNGNVGVCNKGDGFVGTGQQGPSREPGCSLTCPAGTLHPDREVAAPGTPCPAGTTFRYVPGTAEYGYCNLGVPNIDLPGCCRCIPPDPVTPHATVASNPNPNILPNTTPSAGPHTDLQFQVVFLGLDPAQFPAVQSEYISTLQAAIPGAQITILSVTGSSARRHILNVFTVIDTVASVAGLGIVVVNGAIISITQLVFSFAPSFLLPPGVAEPVQLPIEVPSTSALCADNCPYSTNAGLICGACCPDPTKLCPAFRKTPPYNGCGPESGGEAFAVVIRALVTFAGGDSQAVQASCNAHDVCYSTPGRSQGQCDLDFYYNARKLCSVTTVPGTPASIGCLNAATGLYLAVNVGGAGPHADAQADTLAFAASCQPVSARNGDGAVTCPQSPSPTPIPTPSPPATTPIPPTACPVRNPAAELGCGAGFIGCLQPIGTGFNKICAQASLSNSFCGNCDTKCTGGAQCCDGVCNPAGNCGNSVCTPECPANDGSSSFPFSCCDGQCADISNFQKAHTQLARSRIRGVWRQLRFT</sequence>